<dbReference type="RefSeq" id="WP_279997416.1">
    <property type="nucleotide sequence ID" value="NZ_JAOCDZ010000031.1"/>
</dbReference>
<accession>A0AA42LUV0</accession>
<dbReference type="Pfam" id="PF18495">
    <property type="entry name" value="VbhA"/>
    <property type="match status" value="1"/>
</dbReference>
<dbReference type="Proteomes" id="UP001161094">
    <property type="component" value="Unassembled WGS sequence"/>
</dbReference>
<dbReference type="Gene3D" id="1.10.8.1050">
    <property type="entry name" value="Antitoxin VbhA-like"/>
    <property type="match status" value="1"/>
</dbReference>
<feature type="domain" description="Antitoxin VbhA" evidence="1">
    <location>
        <begin position="10"/>
        <end position="56"/>
    </location>
</feature>
<evidence type="ECO:0000259" key="1">
    <source>
        <dbReference type="Pfam" id="PF18495"/>
    </source>
</evidence>
<dbReference type="CDD" id="cd11586">
    <property type="entry name" value="VbhA_like"/>
    <property type="match status" value="1"/>
</dbReference>
<protein>
    <submittedName>
        <fullName evidence="2">Antitoxin VbhA family protein</fullName>
    </submittedName>
</protein>
<name>A0AA42LUV0_9BURK</name>
<dbReference type="InterPro" id="IPR041535">
    <property type="entry name" value="VbhA"/>
</dbReference>
<gene>
    <name evidence="2" type="ORF">N5D93_29185</name>
</gene>
<reference evidence="2" key="1">
    <citation type="submission" date="2022-09" db="EMBL/GenBank/DDBJ databases">
        <title>Intensive care unit water sources are persistently colonized with multi-drug resistant bacteria and are the site of extensive horizontal gene transfer of antibiotic resistance genes.</title>
        <authorList>
            <person name="Diorio-Toth L."/>
        </authorList>
    </citation>
    <scope>NUCLEOTIDE SEQUENCE</scope>
    <source>
        <strain evidence="2">GD03843</strain>
    </source>
</reference>
<dbReference type="InterPro" id="IPR043038">
    <property type="entry name" value="VbhA_sf"/>
</dbReference>
<evidence type="ECO:0000313" key="2">
    <source>
        <dbReference type="EMBL" id="MDH0739906.1"/>
    </source>
</evidence>
<dbReference type="InterPro" id="IPR033788">
    <property type="entry name" value="VbhA-like"/>
</dbReference>
<dbReference type="EMBL" id="JAOCDZ010000031">
    <property type="protein sequence ID" value="MDH0739906.1"/>
    <property type="molecule type" value="Genomic_DNA"/>
</dbReference>
<sequence length="69" mass="7518">MLTAYDLKERRRAVVNAVANQRLEGLEPDARTVADLQRAAHGTLSVLDVINTLRARVAAGEFRSPSASE</sequence>
<organism evidence="2 3">
    <name type="scientific">Achromobacter spanius</name>
    <dbReference type="NCBI Taxonomy" id="217203"/>
    <lineage>
        <taxon>Bacteria</taxon>
        <taxon>Pseudomonadati</taxon>
        <taxon>Pseudomonadota</taxon>
        <taxon>Betaproteobacteria</taxon>
        <taxon>Burkholderiales</taxon>
        <taxon>Alcaligenaceae</taxon>
        <taxon>Achromobacter</taxon>
    </lineage>
</organism>
<proteinExistence type="predicted"/>
<comment type="caution">
    <text evidence="2">The sequence shown here is derived from an EMBL/GenBank/DDBJ whole genome shotgun (WGS) entry which is preliminary data.</text>
</comment>
<dbReference type="AlphaFoldDB" id="A0AA42LUV0"/>
<evidence type="ECO:0000313" key="3">
    <source>
        <dbReference type="Proteomes" id="UP001161094"/>
    </source>
</evidence>